<comment type="caution">
    <text evidence="5">The sequence shown here is derived from an EMBL/GenBank/DDBJ whole genome shotgun (WGS) entry which is preliminary data.</text>
</comment>
<protein>
    <submittedName>
        <fullName evidence="5">Phosphatidylserine decarboxylase proenzyme</fullName>
    </submittedName>
</protein>
<evidence type="ECO:0000256" key="1">
    <source>
        <dbReference type="ARBA" id="ARBA00022793"/>
    </source>
</evidence>
<dbReference type="InterPro" id="IPR003817">
    <property type="entry name" value="PS_Dcarbxylase"/>
</dbReference>
<name>A0ABP9UV80_9BACT</name>
<keyword evidence="1" id="KW-0210">Decarboxylase</keyword>
<keyword evidence="2" id="KW-0865">Zymogen</keyword>
<reference evidence="5 6" key="1">
    <citation type="submission" date="2024-02" db="EMBL/GenBank/DDBJ databases">
        <title>Rubritalea halochordaticola NBRC 107102.</title>
        <authorList>
            <person name="Ichikawa N."/>
            <person name="Katano-Makiyama Y."/>
            <person name="Hidaka K."/>
        </authorList>
    </citation>
    <scope>NUCLEOTIDE SEQUENCE [LARGE SCALE GENOMIC DNA]</scope>
    <source>
        <strain evidence="5 6">NBRC 107102</strain>
    </source>
</reference>
<gene>
    <name evidence="5" type="primary">psd</name>
    <name evidence="5" type="ORF">Rhal01_00270</name>
</gene>
<sequence>METEQVYGESFLKWAYGNPLGKIALHSFVKRPFFSKWYGWRMNQASTKAKIAPFIQQYQLDESEFLDSADSYGHFNDFFYRKLKPEARPIHESAAVFPADGRHLGFENAEEVQGVFLKGQQWDLRSLIADDELYEEFKGGTLILSRLCPVDYHRFHFPCAGVPSACTTIEGPLFSVSPIALRQRLAYMWENKRTRTVLETEAFGKVLIQEIGATCVGSIHQTYQAGQAVEKGAEKGYFAFGGSSTITIFQPNKIQLAQDLLEHSSEQREIYARIGDTMGTPM</sequence>
<evidence type="ECO:0000313" key="5">
    <source>
        <dbReference type="EMBL" id="GAA5494113.1"/>
    </source>
</evidence>
<keyword evidence="4" id="KW-0670">Pyruvate</keyword>
<evidence type="ECO:0000313" key="6">
    <source>
        <dbReference type="Proteomes" id="UP001424741"/>
    </source>
</evidence>
<dbReference type="EMBL" id="BAABRL010000001">
    <property type="protein sequence ID" value="GAA5494113.1"/>
    <property type="molecule type" value="Genomic_DNA"/>
</dbReference>
<organism evidence="5 6">
    <name type="scientific">Rubritalea halochordaticola</name>
    <dbReference type="NCBI Taxonomy" id="714537"/>
    <lineage>
        <taxon>Bacteria</taxon>
        <taxon>Pseudomonadati</taxon>
        <taxon>Verrucomicrobiota</taxon>
        <taxon>Verrucomicrobiia</taxon>
        <taxon>Verrucomicrobiales</taxon>
        <taxon>Rubritaleaceae</taxon>
        <taxon>Rubritalea</taxon>
    </lineage>
</organism>
<dbReference type="Proteomes" id="UP001424741">
    <property type="component" value="Unassembled WGS sequence"/>
</dbReference>
<keyword evidence="6" id="KW-1185">Reference proteome</keyword>
<dbReference type="PANTHER" id="PTHR10067:SF17">
    <property type="entry name" value="PHOSPHATIDYLSERINE DECARBOXYLASE PROENZYME 2"/>
    <property type="match status" value="1"/>
</dbReference>
<evidence type="ECO:0000256" key="4">
    <source>
        <dbReference type="ARBA" id="ARBA00023317"/>
    </source>
</evidence>
<accession>A0ABP9UV80</accession>
<proteinExistence type="predicted"/>
<dbReference type="Pfam" id="PF02666">
    <property type="entry name" value="PS_Dcarbxylase"/>
    <property type="match status" value="1"/>
</dbReference>
<evidence type="ECO:0000256" key="2">
    <source>
        <dbReference type="ARBA" id="ARBA00023145"/>
    </source>
</evidence>
<keyword evidence="3" id="KW-0456">Lyase</keyword>
<dbReference type="PANTHER" id="PTHR10067">
    <property type="entry name" value="PHOSPHATIDYLSERINE DECARBOXYLASE"/>
    <property type="match status" value="1"/>
</dbReference>
<evidence type="ECO:0000256" key="3">
    <source>
        <dbReference type="ARBA" id="ARBA00023239"/>
    </source>
</evidence>